<dbReference type="CDD" id="cd00610">
    <property type="entry name" value="OAT_like"/>
    <property type="match status" value="1"/>
</dbReference>
<dbReference type="GO" id="GO:0042286">
    <property type="term" value="F:glutamate-1-semialdehyde 2,1-aminomutase activity"/>
    <property type="evidence" value="ECO:0007669"/>
    <property type="project" value="UniProtKB-EC"/>
</dbReference>
<evidence type="ECO:0000256" key="1">
    <source>
        <dbReference type="ARBA" id="ARBA00001579"/>
    </source>
</evidence>
<comment type="cofactor">
    <cofactor evidence="2">
        <name>pyridoxal 5'-phosphate</name>
        <dbReference type="ChEBI" id="CHEBI:597326"/>
    </cofactor>
</comment>
<dbReference type="GO" id="GO:0030170">
    <property type="term" value="F:pyridoxal phosphate binding"/>
    <property type="evidence" value="ECO:0007669"/>
    <property type="project" value="InterPro"/>
</dbReference>
<evidence type="ECO:0000256" key="4">
    <source>
        <dbReference type="ARBA" id="ARBA00023235"/>
    </source>
</evidence>
<evidence type="ECO:0000256" key="6">
    <source>
        <dbReference type="SAM" id="Coils"/>
    </source>
</evidence>
<keyword evidence="3 5" id="KW-0663">Pyridoxal phosphate</keyword>
<dbReference type="GO" id="GO:0008483">
    <property type="term" value="F:transaminase activity"/>
    <property type="evidence" value="ECO:0007669"/>
    <property type="project" value="UniProtKB-KW"/>
</dbReference>
<dbReference type="PANTHER" id="PTHR43713:SF3">
    <property type="entry name" value="GLUTAMATE-1-SEMIALDEHYDE 2,1-AMINOMUTASE 1, CHLOROPLASTIC-RELATED"/>
    <property type="match status" value="1"/>
</dbReference>
<dbReference type="SUPFAM" id="SSF53383">
    <property type="entry name" value="PLP-dependent transferases"/>
    <property type="match status" value="1"/>
</dbReference>
<dbReference type="InterPro" id="IPR015422">
    <property type="entry name" value="PyrdxlP-dep_Trfase_small"/>
</dbReference>
<evidence type="ECO:0000256" key="3">
    <source>
        <dbReference type="ARBA" id="ARBA00022898"/>
    </source>
</evidence>
<evidence type="ECO:0000256" key="2">
    <source>
        <dbReference type="ARBA" id="ARBA00001933"/>
    </source>
</evidence>
<gene>
    <name evidence="7" type="ORF">EYH45_03920</name>
</gene>
<comment type="similarity">
    <text evidence="5">Belongs to the class-III pyridoxal-phosphate-dependent aminotransferase family.</text>
</comment>
<keyword evidence="7" id="KW-0808">Transferase</keyword>
<sequence length="454" mass="50916">MSSDSYYEEFSAKTRGSAELYGKAVNLTPYGVHSNWRIFEPYPLFMKRGRGSRIWDVDGNEYIDYNMAFGALGIGHSHPVLVEEMKRVIEDGTIFGFEAENSVKVAEVLTSRYGYDMVRFSTTGLEATLLAVRLARAFTGRKKILKFEGCFHGTHEPLMVSVKPSVYRAGHVKTPNPVPASLGMPEEFTNLVIAAPYGDLEATEKIMQRQGNEVAGIILEPIAMNMGVVIPSLGFLRGLRDLADEYNCVLIFDEVKTSGKFYRGVQEWCGVRGDIMVVAKSIAGGYPFSAVLSRREIFEVVGPNKTAHGGTFNSNPLSVTASYITLTKILTEENLKHSQQLSRELAKGYDDILSDAGLEYNISHIATSGTIYFTSRKINNWREFVKYNNFGRWYAWVMAMLRRGIIPQALGYDEQWTVSIQHSREDIDKTLEAMKEAVKEIKDISKQLAVEEVL</sequence>
<keyword evidence="6" id="KW-0175">Coiled coil</keyword>
<name>A0A832ZVJ8_CALS0</name>
<organism evidence="7 8">
    <name type="scientific">Caldiarchaeum subterraneum</name>
    <dbReference type="NCBI Taxonomy" id="311458"/>
    <lineage>
        <taxon>Archaea</taxon>
        <taxon>Nitrososphaerota</taxon>
        <taxon>Candidatus Caldarchaeales</taxon>
        <taxon>Candidatus Caldarchaeaceae</taxon>
        <taxon>Candidatus Caldarchaeum</taxon>
    </lineage>
</organism>
<keyword evidence="4" id="KW-0413">Isomerase</keyword>
<evidence type="ECO:0000313" key="8">
    <source>
        <dbReference type="Proteomes" id="UP000608579"/>
    </source>
</evidence>
<evidence type="ECO:0000313" key="7">
    <source>
        <dbReference type="EMBL" id="HIQ29694.1"/>
    </source>
</evidence>
<dbReference type="InterPro" id="IPR015424">
    <property type="entry name" value="PyrdxlP-dep_Trfase"/>
</dbReference>
<dbReference type="AlphaFoldDB" id="A0A832ZVJ8"/>
<dbReference type="InterPro" id="IPR015421">
    <property type="entry name" value="PyrdxlP-dep_Trfase_major"/>
</dbReference>
<dbReference type="Proteomes" id="UP000608579">
    <property type="component" value="Unassembled WGS sequence"/>
</dbReference>
<comment type="caution">
    <text evidence="7">The sequence shown here is derived from an EMBL/GenBank/DDBJ whole genome shotgun (WGS) entry which is preliminary data.</text>
</comment>
<dbReference type="InterPro" id="IPR005814">
    <property type="entry name" value="Aminotrans_3"/>
</dbReference>
<dbReference type="Gene3D" id="3.40.640.10">
    <property type="entry name" value="Type I PLP-dependent aspartate aminotransferase-like (Major domain)"/>
    <property type="match status" value="1"/>
</dbReference>
<proteinExistence type="inferred from homology"/>
<keyword evidence="7" id="KW-0032">Aminotransferase</keyword>
<dbReference type="PANTHER" id="PTHR43713">
    <property type="entry name" value="GLUTAMATE-1-SEMIALDEHYDE 2,1-AMINOMUTASE"/>
    <property type="match status" value="1"/>
</dbReference>
<evidence type="ECO:0000256" key="5">
    <source>
        <dbReference type="RuleBase" id="RU003560"/>
    </source>
</evidence>
<dbReference type="Pfam" id="PF00202">
    <property type="entry name" value="Aminotran_3"/>
    <property type="match status" value="1"/>
</dbReference>
<feature type="coiled-coil region" evidence="6">
    <location>
        <begin position="420"/>
        <end position="451"/>
    </location>
</feature>
<dbReference type="Gene3D" id="3.90.1150.10">
    <property type="entry name" value="Aspartate Aminotransferase, domain 1"/>
    <property type="match status" value="1"/>
</dbReference>
<protein>
    <submittedName>
        <fullName evidence="7">Aspartate aminotransferase family protein</fullName>
    </submittedName>
</protein>
<reference evidence="7" key="1">
    <citation type="journal article" date="2020" name="ISME J.">
        <title>Gammaproteobacteria mediating utilization of methyl-, sulfur- and petroleum organic compounds in deep ocean hydrothermal plumes.</title>
        <authorList>
            <person name="Zhou Z."/>
            <person name="Liu Y."/>
            <person name="Pan J."/>
            <person name="Cron B.R."/>
            <person name="Toner B.M."/>
            <person name="Anantharaman K."/>
            <person name="Breier J.A."/>
            <person name="Dick G.J."/>
            <person name="Li M."/>
        </authorList>
    </citation>
    <scope>NUCLEOTIDE SEQUENCE</scope>
    <source>
        <strain evidence="7">SZUA-1515</strain>
    </source>
</reference>
<comment type="catalytic activity">
    <reaction evidence="1">
        <text>(S)-4-amino-5-oxopentanoate = 5-aminolevulinate</text>
        <dbReference type="Rhea" id="RHEA:14265"/>
        <dbReference type="ChEBI" id="CHEBI:57501"/>
        <dbReference type="ChEBI" id="CHEBI:356416"/>
        <dbReference type="EC" id="5.4.3.8"/>
    </reaction>
</comment>
<accession>A0A832ZVJ8</accession>
<dbReference type="EMBL" id="DQVM01000076">
    <property type="protein sequence ID" value="HIQ29694.1"/>
    <property type="molecule type" value="Genomic_DNA"/>
</dbReference>